<dbReference type="SMART" id="SM00900">
    <property type="entry name" value="FMN_bind"/>
    <property type="match status" value="1"/>
</dbReference>
<protein>
    <submittedName>
        <fullName evidence="1">Uncharacterized protein</fullName>
    </submittedName>
</protein>
<organism evidence="1">
    <name type="scientific">Cyprideis torosa</name>
    <dbReference type="NCBI Taxonomy" id="163714"/>
    <lineage>
        <taxon>Eukaryota</taxon>
        <taxon>Metazoa</taxon>
        <taxon>Ecdysozoa</taxon>
        <taxon>Arthropoda</taxon>
        <taxon>Crustacea</taxon>
        <taxon>Oligostraca</taxon>
        <taxon>Ostracoda</taxon>
        <taxon>Podocopa</taxon>
        <taxon>Podocopida</taxon>
        <taxon>Cytherocopina</taxon>
        <taxon>Cytheroidea</taxon>
        <taxon>Cytherideidae</taxon>
        <taxon>Cyprideis</taxon>
    </lineage>
</organism>
<dbReference type="Pfam" id="PF04205">
    <property type="entry name" value="FMN_bind"/>
    <property type="match status" value="1"/>
</dbReference>
<dbReference type="NCBIfam" id="TIGR01947">
    <property type="entry name" value="rnfG"/>
    <property type="match status" value="1"/>
</dbReference>
<dbReference type="HAMAP" id="MF_00462">
    <property type="entry name" value="RsxD_RnfD"/>
    <property type="match status" value="1"/>
</dbReference>
<sequence length="536" mass="58268">MRFETPVSPFTIGHSSVHKVMRHVIVALVPGTALYCFFISTSVLLNILIAAVFALLSEALVLKLRKRPIMPSLGDLSVLVTAWLFALALPPLLPWWATAAGIVFAIVVAKHLYGGLGYNPFNPAMVGYVLLLISFPQHMTAWVSPNSLSELSPGLSETLGAVFRNTGIDAYTMATPLGEAKTHLSQNLLLPELTSGSPLFGFVGAAGWEWVSLAWLIGGLWMIWKKLITWHIPVSVLGSLFVISSMFYIGDTDTYLSPVFHLFSGATMLGAFFIATDPVTAPASHGGKLIFGCLIGVLIFTIRGWGGYPDGVAFAVLIMNMATPAIDYFYRARVIIVSAIVLGCFAAFSTALLSITNYATFDAIQESKKQALLRNLQALLPAGTFDNDLVNDRISVRDPLLGSTDATDVYRARLGEENVAVIISTVAPNGYNGRISMLVGIFEDGRIAGVRITSHRETPGLGDEIELSKSDWILDFDGKSLKLPTENQWRVKRDGGVFDQFTGATITPRAVVAAVHNTLKFYRNHKAQLFNTIEDP</sequence>
<dbReference type="InterPro" id="IPR010209">
    <property type="entry name" value="Ion_transpt_RnfG/RsxG"/>
</dbReference>
<accession>A0A7R8ZJT3</accession>
<dbReference type="OrthoDB" id="8300106at2759"/>
<dbReference type="InterPro" id="IPR004338">
    <property type="entry name" value="NqrB/RnfD"/>
</dbReference>
<reference evidence="1" key="1">
    <citation type="submission" date="2020-11" db="EMBL/GenBank/DDBJ databases">
        <authorList>
            <person name="Tran Van P."/>
        </authorList>
    </citation>
    <scope>NUCLEOTIDE SEQUENCE</scope>
</reference>
<dbReference type="InterPro" id="IPR007329">
    <property type="entry name" value="FMN-bd"/>
</dbReference>
<dbReference type="GO" id="GO:0005886">
    <property type="term" value="C:plasma membrane"/>
    <property type="evidence" value="ECO:0007669"/>
    <property type="project" value="InterPro"/>
</dbReference>
<dbReference type="PANTHER" id="PTHR30578">
    <property type="entry name" value="ELECTRON TRANSPORT COMPLEX PROTEIN RNFD"/>
    <property type="match status" value="1"/>
</dbReference>
<gene>
    <name evidence="1" type="ORF">CTOB1V02_LOCUS73</name>
</gene>
<dbReference type="NCBIfam" id="TIGR01946">
    <property type="entry name" value="rnfD"/>
    <property type="match status" value="1"/>
</dbReference>
<name>A0A7R8ZJT3_9CRUS</name>
<evidence type="ECO:0000313" key="1">
    <source>
        <dbReference type="EMBL" id="CAD7222054.1"/>
    </source>
</evidence>
<dbReference type="InterPro" id="IPR011303">
    <property type="entry name" value="RnfD_bac"/>
</dbReference>
<dbReference type="GO" id="GO:0022900">
    <property type="term" value="P:electron transport chain"/>
    <property type="evidence" value="ECO:0007669"/>
    <property type="project" value="InterPro"/>
</dbReference>
<dbReference type="AlphaFoldDB" id="A0A7R8ZJT3"/>
<dbReference type="PANTHER" id="PTHR30578:SF0">
    <property type="entry name" value="ION-TRANSLOCATING OXIDOREDUCTASE COMPLEX SUBUNIT D"/>
    <property type="match status" value="1"/>
</dbReference>
<dbReference type="EMBL" id="OB660025">
    <property type="protein sequence ID" value="CAD7222054.1"/>
    <property type="molecule type" value="Genomic_DNA"/>
</dbReference>
<dbReference type="HAMAP" id="MF_00479">
    <property type="entry name" value="RsxG_RnfG"/>
    <property type="match status" value="1"/>
</dbReference>
<dbReference type="GO" id="GO:0055085">
    <property type="term" value="P:transmembrane transport"/>
    <property type="evidence" value="ECO:0007669"/>
    <property type="project" value="InterPro"/>
</dbReference>
<dbReference type="Pfam" id="PF03116">
    <property type="entry name" value="NQR2_RnfD_RnfE"/>
    <property type="match status" value="1"/>
</dbReference>
<dbReference type="GO" id="GO:0010181">
    <property type="term" value="F:FMN binding"/>
    <property type="evidence" value="ECO:0007669"/>
    <property type="project" value="InterPro"/>
</dbReference>
<dbReference type="NCBIfam" id="NF002519">
    <property type="entry name" value="PRK01908.1"/>
    <property type="match status" value="1"/>
</dbReference>
<proteinExistence type="inferred from homology"/>
<dbReference type="GO" id="GO:0009055">
    <property type="term" value="F:electron transfer activity"/>
    <property type="evidence" value="ECO:0007669"/>
    <property type="project" value="InterPro"/>
</dbReference>